<dbReference type="OrthoDB" id="9815249at2"/>
<evidence type="ECO:0000313" key="3">
    <source>
        <dbReference type="Proteomes" id="UP000315750"/>
    </source>
</evidence>
<organism evidence="2 3">
    <name type="scientific">Aeoliella mucimassa</name>
    <dbReference type="NCBI Taxonomy" id="2527972"/>
    <lineage>
        <taxon>Bacteria</taxon>
        <taxon>Pseudomonadati</taxon>
        <taxon>Planctomycetota</taxon>
        <taxon>Planctomycetia</taxon>
        <taxon>Pirellulales</taxon>
        <taxon>Lacipirellulaceae</taxon>
        <taxon>Aeoliella</taxon>
    </lineage>
</organism>
<dbReference type="Proteomes" id="UP000315750">
    <property type="component" value="Chromosome"/>
</dbReference>
<gene>
    <name evidence="2" type="ORF">Pan181_11230</name>
</gene>
<name>A0A518AJM3_9BACT</name>
<feature type="signal peptide" evidence="1">
    <location>
        <begin position="1"/>
        <end position="22"/>
    </location>
</feature>
<accession>A0A518AJM3</accession>
<evidence type="ECO:0000256" key="1">
    <source>
        <dbReference type="SAM" id="SignalP"/>
    </source>
</evidence>
<sequence length="407" mass="45662" precursor="true">MRCYASFLAVLFTVSFASIISAATTAEQVEPYLVEGRIAEGVEHFAKLATPDNPEAQYALGVLQTLSAVEGLTQDLFRYGLKTDSPDLPFVRLPVPKNEHPEKLTYAKSRQVLQDFVNDLETAQTTLEGIEADEVKLKLPVGLIRLDINGDGIASEEETFWKVFVAVGGGGRRQQLEADQQRYEIGFDKADVHWLIGYTHLLQAMSEVWLAYDTEEFYTVTASTFFAGADAPPFELGTGNNGGFNVDRIADAILAIHLMKFQVVEPERTQAALKHLQQTITESRKVWDAIAKETDDDREWIPGPEQTSITPLRVNREQVEGWKMFLDEAESVLAGEKLLPHWRVAKGHGINLKRVLNEPREFDAVMWMHGAAALPYLEEGDCVTQRTASTLQRMFNGNFFSFAVWFN</sequence>
<dbReference type="EMBL" id="CP036278">
    <property type="protein sequence ID" value="QDU54938.1"/>
    <property type="molecule type" value="Genomic_DNA"/>
</dbReference>
<dbReference type="KEGG" id="amuc:Pan181_11230"/>
<protein>
    <submittedName>
        <fullName evidence="2">Uncharacterized protein</fullName>
    </submittedName>
</protein>
<reference evidence="2 3" key="1">
    <citation type="submission" date="2019-02" db="EMBL/GenBank/DDBJ databases">
        <title>Deep-cultivation of Planctomycetes and their phenomic and genomic characterization uncovers novel biology.</title>
        <authorList>
            <person name="Wiegand S."/>
            <person name="Jogler M."/>
            <person name="Boedeker C."/>
            <person name="Pinto D."/>
            <person name="Vollmers J."/>
            <person name="Rivas-Marin E."/>
            <person name="Kohn T."/>
            <person name="Peeters S.H."/>
            <person name="Heuer A."/>
            <person name="Rast P."/>
            <person name="Oberbeckmann S."/>
            <person name="Bunk B."/>
            <person name="Jeske O."/>
            <person name="Meyerdierks A."/>
            <person name="Storesund J.E."/>
            <person name="Kallscheuer N."/>
            <person name="Luecker S."/>
            <person name="Lage O.M."/>
            <person name="Pohl T."/>
            <person name="Merkel B.J."/>
            <person name="Hornburger P."/>
            <person name="Mueller R.-W."/>
            <person name="Bruemmer F."/>
            <person name="Labrenz M."/>
            <person name="Spormann A.M."/>
            <person name="Op den Camp H."/>
            <person name="Overmann J."/>
            <person name="Amann R."/>
            <person name="Jetten M.S.M."/>
            <person name="Mascher T."/>
            <person name="Medema M.H."/>
            <person name="Devos D.P."/>
            <person name="Kaster A.-K."/>
            <person name="Ovreas L."/>
            <person name="Rohde M."/>
            <person name="Galperin M.Y."/>
            <person name="Jogler C."/>
        </authorList>
    </citation>
    <scope>NUCLEOTIDE SEQUENCE [LARGE SCALE GENOMIC DNA]</scope>
    <source>
        <strain evidence="2 3">Pan181</strain>
    </source>
</reference>
<keyword evidence="1" id="KW-0732">Signal</keyword>
<evidence type="ECO:0000313" key="2">
    <source>
        <dbReference type="EMBL" id="QDU54938.1"/>
    </source>
</evidence>
<keyword evidence="3" id="KW-1185">Reference proteome</keyword>
<feature type="chain" id="PRO_5021728953" evidence="1">
    <location>
        <begin position="23"/>
        <end position="407"/>
    </location>
</feature>
<dbReference type="AlphaFoldDB" id="A0A518AJM3"/>
<dbReference type="RefSeq" id="WP_145245862.1">
    <property type="nucleotide sequence ID" value="NZ_CP036278.1"/>
</dbReference>
<proteinExistence type="predicted"/>